<dbReference type="PANTHER" id="PTHR21860:SF2">
    <property type="entry name" value="GENERAL TRANSCRIPTION FACTOR 3C POLYPEPTIDE 6"/>
    <property type="match status" value="1"/>
</dbReference>
<evidence type="ECO:0000256" key="1">
    <source>
        <dbReference type="SAM" id="MobiDB-lite"/>
    </source>
</evidence>
<feature type="compositionally biased region" description="Basic and acidic residues" evidence="1">
    <location>
        <begin position="104"/>
        <end position="115"/>
    </location>
</feature>
<dbReference type="OrthoDB" id="1877767at2759"/>
<dbReference type="PANTHER" id="PTHR21860">
    <property type="entry name" value="TRANSCRIPTION INITIATION FACTOR IIIC TFIIIC , POLYPEPTIDE 6-RELATED"/>
    <property type="match status" value="1"/>
</dbReference>
<feature type="compositionally biased region" description="Polar residues" evidence="1">
    <location>
        <begin position="19"/>
        <end position="30"/>
    </location>
</feature>
<feature type="compositionally biased region" description="Basic and acidic residues" evidence="1">
    <location>
        <begin position="157"/>
        <end position="171"/>
    </location>
</feature>
<dbReference type="GO" id="GO:0000127">
    <property type="term" value="C:transcription factor TFIIIC complex"/>
    <property type="evidence" value="ECO:0007669"/>
    <property type="project" value="TreeGrafter"/>
</dbReference>
<dbReference type="EMBL" id="MU151431">
    <property type="protein sequence ID" value="KAF9443819.1"/>
    <property type="molecule type" value="Genomic_DNA"/>
</dbReference>
<feature type="region of interest" description="Disordered" evidence="1">
    <location>
        <begin position="101"/>
        <end position="187"/>
    </location>
</feature>
<evidence type="ECO:0000313" key="3">
    <source>
        <dbReference type="EMBL" id="KAF9443819.1"/>
    </source>
</evidence>
<proteinExistence type="predicted"/>
<dbReference type="GO" id="GO:0006383">
    <property type="term" value="P:transcription by RNA polymerase III"/>
    <property type="evidence" value="ECO:0007669"/>
    <property type="project" value="InterPro"/>
</dbReference>
<dbReference type="Proteomes" id="UP000807342">
    <property type="component" value="Unassembled WGS sequence"/>
</dbReference>
<gene>
    <name evidence="3" type="ORF">P691DRAFT_382503</name>
</gene>
<feature type="domain" description="Transcription factor TFIIIC triple barrel" evidence="2">
    <location>
        <begin position="47"/>
        <end position="163"/>
    </location>
</feature>
<feature type="region of interest" description="Disordered" evidence="1">
    <location>
        <begin position="259"/>
        <end position="375"/>
    </location>
</feature>
<dbReference type="Gene3D" id="2.60.40.4370">
    <property type="match status" value="1"/>
</dbReference>
<name>A0A9P5X557_9AGAR</name>
<reference evidence="3" key="1">
    <citation type="submission" date="2020-11" db="EMBL/GenBank/DDBJ databases">
        <authorList>
            <consortium name="DOE Joint Genome Institute"/>
            <person name="Ahrendt S."/>
            <person name="Riley R."/>
            <person name="Andreopoulos W."/>
            <person name="Labutti K."/>
            <person name="Pangilinan J."/>
            <person name="Ruiz-Duenas F.J."/>
            <person name="Barrasa J.M."/>
            <person name="Sanchez-Garcia M."/>
            <person name="Camarero S."/>
            <person name="Miyauchi S."/>
            <person name="Serrano A."/>
            <person name="Linde D."/>
            <person name="Babiker R."/>
            <person name="Drula E."/>
            <person name="Ayuso-Fernandez I."/>
            <person name="Pacheco R."/>
            <person name="Padilla G."/>
            <person name="Ferreira P."/>
            <person name="Barriuso J."/>
            <person name="Kellner H."/>
            <person name="Castanera R."/>
            <person name="Alfaro M."/>
            <person name="Ramirez L."/>
            <person name="Pisabarro A.G."/>
            <person name="Kuo A."/>
            <person name="Tritt A."/>
            <person name="Lipzen A."/>
            <person name="He G."/>
            <person name="Yan M."/>
            <person name="Ng V."/>
            <person name="Cullen D."/>
            <person name="Martin F."/>
            <person name="Rosso M.-N."/>
            <person name="Henrissat B."/>
            <person name="Hibbett D."/>
            <person name="Martinez A.T."/>
            <person name="Grigoriev I.V."/>
        </authorList>
    </citation>
    <scope>NUCLEOTIDE SEQUENCE</scope>
    <source>
        <strain evidence="3">MF-IS2</strain>
    </source>
</reference>
<protein>
    <recommendedName>
        <fullName evidence="2">Transcription factor TFIIIC triple barrel domain-containing protein</fullName>
    </recommendedName>
</protein>
<dbReference type="Pfam" id="PF10419">
    <property type="entry name" value="TFIIIC_sub6"/>
    <property type="match status" value="1"/>
</dbReference>
<dbReference type="InterPro" id="IPR042771">
    <property type="entry name" value="GTF3C6-like"/>
</dbReference>
<feature type="compositionally biased region" description="Basic residues" evidence="1">
    <location>
        <begin position="350"/>
        <end position="362"/>
    </location>
</feature>
<feature type="region of interest" description="Disordered" evidence="1">
    <location>
        <begin position="19"/>
        <end position="46"/>
    </location>
</feature>
<feature type="compositionally biased region" description="Low complexity" evidence="1">
    <location>
        <begin position="284"/>
        <end position="299"/>
    </location>
</feature>
<accession>A0A9P5X557</accession>
<feature type="compositionally biased region" description="Gly residues" evidence="1">
    <location>
        <begin position="128"/>
        <end position="138"/>
    </location>
</feature>
<comment type="caution">
    <text evidence="3">The sequence shown here is derived from an EMBL/GenBank/DDBJ whole genome shotgun (WGS) entry which is preliminary data.</text>
</comment>
<evidence type="ECO:0000313" key="4">
    <source>
        <dbReference type="Proteomes" id="UP000807342"/>
    </source>
</evidence>
<dbReference type="AlphaFoldDB" id="A0A9P5X557"/>
<keyword evidence="4" id="KW-1185">Reference proteome</keyword>
<dbReference type="InterPro" id="IPR019481">
    <property type="entry name" value="TFIIIC_triple_barrel"/>
</dbReference>
<evidence type="ECO:0000259" key="2">
    <source>
        <dbReference type="Pfam" id="PF10419"/>
    </source>
</evidence>
<organism evidence="3 4">
    <name type="scientific">Macrolepiota fuliginosa MF-IS2</name>
    <dbReference type="NCBI Taxonomy" id="1400762"/>
    <lineage>
        <taxon>Eukaryota</taxon>
        <taxon>Fungi</taxon>
        <taxon>Dikarya</taxon>
        <taxon>Basidiomycota</taxon>
        <taxon>Agaricomycotina</taxon>
        <taxon>Agaricomycetes</taxon>
        <taxon>Agaricomycetidae</taxon>
        <taxon>Agaricales</taxon>
        <taxon>Agaricineae</taxon>
        <taxon>Agaricaceae</taxon>
        <taxon>Macrolepiota</taxon>
    </lineage>
</organism>
<sequence>MDPPRTTLCPGYKHVTTFSPALSSPNSKSKSALLAEHGDDSDGSEYEEEIEYVTLDLGNIEPTLVPSSSTYRLIGLDTPTPYLQLSGTVLRGRHENLLGSELLFTDKDKDKDKDSPATIRPSAPGPPGLVGVGPGATGPGQKKKGVAHVSTTSKRISFREVRLRPKEKKGDANVQENAEQGEEDGGLEYADGDIETAGANDGGFVGDALSRDMNTDMNSGTHPGIGIGNIDMNMDADMDVDLQDGLEYVDLDRYQLQAEPKAGPSTLPPASTLASSAPEASVRLSLTPAPTSTSIPITSGKGKGKQKAKEPLVGAESGATDVPVDPALRIDRLTGISPPLTRAPRGSVGQKKKTPVTSKGKGKQKERGAESNGYK</sequence>